<dbReference type="Pfam" id="PF00501">
    <property type="entry name" value="AMP-binding"/>
    <property type="match status" value="1"/>
</dbReference>
<dbReference type="OrthoDB" id="429813at2759"/>
<dbReference type="PANTHER" id="PTHR43201:SF8">
    <property type="entry name" value="ACYL-COA SYNTHETASE FAMILY MEMBER 3"/>
    <property type="match status" value="1"/>
</dbReference>
<evidence type="ECO:0000256" key="1">
    <source>
        <dbReference type="ARBA" id="ARBA00006432"/>
    </source>
</evidence>
<accession>A0A8H4KIT8</accession>
<dbReference type="EMBL" id="JAADJG010000200">
    <property type="protein sequence ID" value="KAF4452065.1"/>
    <property type="molecule type" value="Genomic_DNA"/>
</dbReference>
<dbReference type="InterPro" id="IPR000873">
    <property type="entry name" value="AMP-dep_synth/lig_dom"/>
</dbReference>
<dbReference type="GO" id="GO:0031956">
    <property type="term" value="F:medium-chain fatty acid-CoA ligase activity"/>
    <property type="evidence" value="ECO:0007669"/>
    <property type="project" value="TreeGrafter"/>
</dbReference>
<dbReference type="Proteomes" id="UP000605986">
    <property type="component" value="Unassembled WGS sequence"/>
</dbReference>
<dbReference type="AlphaFoldDB" id="A0A8H4KIT8"/>
<keyword evidence="4" id="KW-1185">Reference proteome</keyword>
<reference evidence="3" key="1">
    <citation type="submission" date="2020-01" db="EMBL/GenBank/DDBJ databases">
        <title>Identification and distribution of gene clusters putatively required for synthesis of sphingolipid metabolism inhibitors in phylogenetically diverse species of the filamentous fungus Fusarium.</title>
        <authorList>
            <person name="Kim H.-S."/>
            <person name="Busman M."/>
            <person name="Brown D.W."/>
            <person name="Divon H."/>
            <person name="Uhlig S."/>
            <person name="Proctor R.H."/>
        </authorList>
    </citation>
    <scope>NUCLEOTIDE SEQUENCE</scope>
    <source>
        <strain evidence="3">NRRL 53441</strain>
    </source>
</reference>
<organism evidence="3 4">
    <name type="scientific">Fusarium austroafricanum</name>
    <dbReference type="NCBI Taxonomy" id="2364996"/>
    <lineage>
        <taxon>Eukaryota</taxon>
        <taxon>Fungi</taxon>
        <taxon>Dikarya</taxon>
        <taxon>Ascomycota</taxon>
        <taxon>Pezizomycotina</taxon>
        <taxon>Sordariomycetes</taxon>
        <taxon>Hypocreomycetidae</taxon>
        <taxon>Hypocreales</taxon>
        <taxon>Nectriaceae</taxon>
        <taxon>Fusarium</taxon>
        <taxon>Fusarium concolor species complex</taxon>
    </lineage>
</organism>
<dbReference type="GO" id="GO:0006631">
    <property type="term" value="P:fatty acid metabolic process"/>
    <property type="evidence" value="ECO:0007669"/>
    <property type="project" value="TreeGrafter"/>
</dbReference>
<comment type="caution">
    <text evidence="3">The sequence shown here is derived from an EMBL/GenBank/DDBJ whole genome shotgun (WGS) entry which is preliminary data.</text>
</comment>
<dbReference type="SUPFAM" id="SSF56801">
    <property type="entry name" value="Acetyl-CoA synthetase-like"/>
    <property type="match status" value="1"/>
</dbReference>
<dbReference type="InterPro" id="IPR042099">
    <property type="entry name" value="ANL_N_sf"/>
</dbReference>
<evidence type="ECO:0000313" key="4">
    <source>
        <dbReference type="Proteomes" id="UP000605986"/>
    </source>
</evidence>
<evidence type="ECO:0000259" key="2">
    <source>
        <dbReference type="Pfam" id="PF00501"/>
    </source>
</evidence>
<feature type="domain" description="AMP-dependent synthetase/ligase" evidence="2">
    <location>
        <begin position="37"/>
        <end position="345"/>
    </location>
</feature>
<comment type="similarity">
    <text evidence="1">Belongs to the ATP-dependent AMP-binding enzyme family.</text>
</comment>
<evidence type="ECO:0000313" key="3">
    <source>
        <dbReference type="EMBL" id="KAF4452065.1"/>
    </source>
</evidence>
<proteinExistence type="inferred from homology"/>
<sequence>MVYFKTPVSELEEKALKHLNLAVFKIAQQSPDGTQFKDVSFLQFEKDVQLAARYWKDQFSKLGVKDRAVIGVWLKGYAYSDAVHIFGLMWAGYIPQTISLRMTDPTVIYELLKESKAAAMLHELDDSERLQNSPLSTFPVDGIPTGEYIEQLPFVAAWKPTNAEDVIHIAHTSGSVSGRPKLVPGTARWVDHIIGHSAEYSLRSNVSRDRMISLQIGSFCHMAASFLTWFAIREGSCIIIPSTFPAPIHEIHQMIDEHGLSNVTTFPPMLSALFREARKNPSLLASLKKIDGTGSGGLDPVLEDYAWARSHGIPMLNVFGSTELGLPMMTDARDNSDYLKPLPGTKYEYVPIGATLESGEQLLELVVPPDSPNCPVPSLRSADGKFHTGDLFIEPESGKYLCKGRNDNWIKMQNAYRCDTSSIEANVMETCGDDLVNAVVVVGAERPCPTIIVEAKDKTVLSLEGIGGEDAVKLKEEILRRITPFHQRRYTHERIDDTRYILVVPQGTLPRTATKGNVRRQEVEKGFKTVLDELYVK</sequence>
<name>A0A8H4KIT8_9HYPO</name>
<gene>
    <name evidence="3" type="ORF">F53441_4996</name>
</gene>
<dbReference type="Pfam" id="PF23562">
    <property type="entry name" value="AMP-binding_C_3"/>
    <property type="match status" value="1"/>
</dbReference>
<dbReference type="Gene3D" id="3.40.50.12780">
    <property type="entry name" value="N-terminal domain of ligase-like"/>
    <property type="match status" value="1"/>
</dbReference>
<dbReference type="PANTHER" id="PTHR43201">
    <property type="entry name" value="ACYL-COA SYNTHETASE"/>
    <property type="match status" value="1"/>
</dbReference>
<protein>
    <recommendedName>
        <fullName evidence="2">AMP-dependent synthetase/ligase domain-containing protein</fullName>
    </recommendedName>
</protein>